<dbReference type="NCBIfam" id="TIGR00055">
    <property type="entry name" value="uppS"/>
    <property type="match status" value="1"/>
</dbReference>
<dbReference type="CDD" id="cd00475">
    <property type="entry name" value="Cis_IPPS"/>
    <property type="match status" value="1"/>
</dbReference>
<protein>
    <recommendedName>
        <fullName evidence="2">Ditrans,polycis-undecaprenyl-diphosphate synthase ((2E,6E)-farnesyl-diphosphate specific)</fullName>
        <ecNumber evidence="2">2.5.1.31</ecNumber>
    </recommendedName>
    <alternativeName>
        <fullName evidence="2">Ditrans,polycis-undecaprenylcistransferase</fullName>
    </alternativeName>
    <alternativeName>
        <fullName evidence="2">Undecaprenyl diphosphate synthase</fullName>
        <shortName evidence="2">UDS</shortName>
    </alternativeName>
    <alternativeName>
        <fullName evidence="2">Undecaprenyl pyrophosphate synthase</fullName>
        <shortName evidence="2">UPP synthase</shortName>
    </alternativeName>
</protein>
<keyword evidence="4" id="KW-1185">Reference proteome</keyword>
<organism evidence="3 4">
    <name type="scientific">Pseudoalteromonas qingdaonensis</name>
    <dbReference type="NCBI Taxonomy" id="3131913"/>
    <lineage>
        <taxon>Bacteria</taxon>
        <taxon>Pseudomonadati</taxon>
        <taxon>Pseudomonadota</taxon>
        <taxon>Gammaproteobacteria</taxon>
        <taxon>Alteromonadales</taxon>
        <taxon>Pseudoalteromonadaceae</taxon>
        <taxon>Pseudoalteromonas</taxon>
    </lineage>
</organism>
<keyword evidence="2" id="KW-0460">Magnesium</keyword>
<feature type="binding site" evidence="2">
    <location>
        <position position="28"/>
    </location>
    <ligand>
        <name>Mg(2+)</name>
        <dbReference type="ChEBI" id="CHEBI:18420"/>
    </ligand>
</feature>
<comment type="function">
    <text evidence="2">Catalyzes the sequential condensation of isopentenyl diphosphate (IPP) with (2E,6E)-farnesyl diphosphate (E,E-FPP) to yield (2Z,6Z,10Z,14Z,18Z,22Z,26Z,30Z,34E,38E)-undecaprenyl diphosphate (di-trans,octa-cis-UPP). UPP is the precursor of glycosyl carrier lipid in the biosynthesis of bacterial cell wall polysaccharide components such as peptidoglycan and lipopolysaccharide.</text>
</comment>
<evidence type="ECO:0000313" key="4">
    <source>
        <dbReference type="Proteomes" id="UP001447008"/>
    </source>
</evidence>
<reference evidence="3 4" key="1">
    <citation type="submission" date="2024-03" db="EMBL/GenBank/DDBJ databases">
        <title>Pseudoalteromonas qingdaonensis sp. nov., isolated from the intestines of marine benthic organisms.</title>
        <authorList>
            <person name="Lin X."/>
            <person name="Fang S."/>
            <person name="Hu X."/>
        </authorList>
    </citation>
    <scope>NUCLEOTIDE SEQUENCE [LARGE SCALE GENOMIC DNA]</scope>
    <source>
        <strain evidence="3 4">YIC-827</strain>
    </source>
</reference>
<keyword evidence="2" id="KW-0133">Cell shape</keyword>
<dbReference type="Gene3D" id="3.40.1180.10">
    <property type="entry name" value="Decaprenyl diphosphate synthase-like"/>
    <property type="match status" value="1"/>
</dbReference>
<dbReference type="EMBL" id="JBCGCU010000003">
    <property type="protein sequence ID" value="MEM0514641.1"/>
    <property type="molecule type" value="Genomic_DNA"/>
</dbReference>
<name>A0ABU9MW89_9GAMM</name>
<dbReference type="Proteomes" id="UP001447008">
    <property type="component" value="Unassembled WGS sequence"/>
</dbReference>
<feature type="binding site" evidence="2">
    <location>
        <position position="41"/>
    </location>
    <ligand>
        <name>substrate</name>
    </ligand>
</feature>
<feature type="binding site" evidence="2">
    <location>
        <begin position="73"/>
        <end position="75"/>
    </location>
    <ligand>
        <name>substrate</name>
    </ligand>
</feature>
<keyword evidence="2" id="KW-0961">Cell wall biogenesis/degradation</keyword>
<feature type="binding site" evidence="2">
    <location>
        <begin position="202"/>
        <end position="204"/>
    </location>
    <ligand>
        <name>substrate</name>
    </ligand>
</feature>
<dbReference type="PANTHER" id="PTHR10291:SF0">
    <property type="entry name" value="DEHYDRODOLICHYL DIPHOSPHATE SYNTHASE 2"/>
    <property type="match status" value="1"/>
</dbReference>
<comment type="similarity">
    <text evidence="2">Belongs to the UPP synthase family.</text>
</comment>
<feature type="active site" evidence="2">
    <location>
        <position position="28"/>
    </location>
</feature>
<dbReference type="InterPro" id="IPR036424">
    <property type="entry name" value="UPP_synth-like_sf"/>
</dbReference>
<comment type="subunit">
    <text evidence="2">Homodimer.</text>
</comment>
<comment type="cofactor">
    <cofactor evidence="2">
        <name>Mg(2+)</name>
        <dbReference type="ChEBI" id="CHEBI:18420"/>
    </cofactor>
    <text evidence="2">Binds 2 magnesium ions per subunit.</text>
</comment>
<feature type="binding site" evidence="2">
    <location>
        <position position="215"/>
    </location>
    <ligand>
        <name>Mg(2+)</name>
        <dbReference type="ChEBI" id="CHEBI:18420"/>
    </ligand>
</feature>
<dbReference type="InterPro" id="IPR018520">
    <property type="entry name" value="UPP_synth-like_CS"/>
</dbReference>
<evidence type="ECO:0000256" key="1">
    <source>
        <dbReference type="ARBA" id="ARBA00022679"/>
    </source>
</evidence>
<feature type="binding site" evidence="2">
    <location>
        <position position="196"/>
    </location>
    <ligand>
        <name>substrate</name>
    </ligand>
</feature>
<accession>A0ABU9MW89</accession>
<keyword evidence="2" id="KW-0573">Peptidoglycan synthesis</keyword>
<dbReference type="EC" id="2.5.1.31" evidence="2"/>
<feature type="active site" description="Proton acceptor" evidence="2">
    <location>
        <position position="76"/>
    </location>
</feature>
<feature type="binding site" evidence="2">
    <location>
        <position position="33"/>
    </location>
    <ligand>
        <name>substrate</name>
    </ligand>
</feature>
<sequence length="261" mass="29163">MDNLSYMALDAEQISQQLLPKHVAIIMDGNGRWAQAQGHPRVYGHKKGVDAVREAVKFCSKLGIESLTLFAFSSENWRRPEEEVTTLMELFLMVLGREVKKLHKNNVRLSIIGDLGRFSTKLQEKIAAAQALTANNSGLRLNIAANYGGRWDIAQAAKQLALKISAGEITADDVDEHSLAKHISLNEQSELDLLIRTGGDLRISNFLLWQAAYAELYFTPTLWPDFNESVFAEAIACYVSRERRFGCTGEQIKQLLSNAQP</sequence>
<dbReference type="SUPFAM" id="SSF64005">
    <property type="entry name" value="Undecaprenyl diphosphate synthase"/>
    <property type="match status" value="1"/>
</dbReference>
<proteinExistence type="inferred from homology"/>
<dbReference type="PROSITE" id="PS01066">
    <property type="entry name" value="UPP_SYNTHASE"/>
    <property type="match status" value="1"/>
</dbReference>
<evidence type="ECO:0000256" key="2">
    <source>
        <dbReference type="HAMAP-Rule" id="MF_01139"/>
    </source>
</evidence>
<dbReference type="GO" id="GO:0016740">
    <property type="term" value="F:transferase activity"/>
    <property type="evidence" value="ECO:0007669"/>
    <property type="project" value="UniProtKB-KW"/>
</dbReference>
<dbReference type="NCBIfam" id="NF011405">
    <property type="entry name" value="PRK14830.1"/>
    <property type="match status" value="1"/>
</dbReference>
<feature type="binding site" evidence="2">
    <location>
        <position position="79"/>
    </location>
    <ligand>
        <name>substrate</name>
    </ligand>
</feature>
<dbReference type="PANTHER" id="PTHR10291">
    <property type="entry name" value="DEHYDRODOLICHYL DIPHOSPHATE SYNTHASE FAMILY MEMBER"/>
    <property type="match status" value="1"/>
</dbReference>
<feature type="binding site" evidence="2">
    <location>
        <position position="45"/>
    </location>
    <ligand>
        <name>substrate</name>
    </ligand>
</feature>
<dbReference type="InterPro" id="IPR001441">
    <property type="entry name" value="UPP_synth-like"/>
</dbReference>
<comment type="catalytic activity">
    <reaction evidence="2">
        <text>8 isopentenyl diphosphate + (2E,6E)-farnesyl diphosphate = di-trans,octa-cis-undecaprenyl diphosphate + 8 diphosphate</text>
        <dbReference type="Rhea" id="RHEA:27551"/>
        <dbReference type="ChEBI" id="CHEBI:33019"/>
        <dbReference type="ChEBI" id="CHEBI:58405"/>
        <dbReference type="ChEBI" id="CHEBI:128769"/>
        <dbReference type="ChEBI" id="CHEBI:175763"/>
        <dbReference type="EC" id="2.5.1.31"/>
    </reaction>
</comment>
<keyword evidence="2" id="KW-0479">Metal-binding</keyword>
<dbReference type="Pfam" id="PF01255">
    <property type="entry name" value="Prenyltransf"/>
    <property type="match status" value="1"/>
</dbReference>
<feature type="binding site" evidence="2">
    <location>
        <position position="77"/>
    </location>
    <ligand>
        <name>substrate</name>
    </ligand>
</feature>
<evidence type="ECO:0000313" key="3">
    <source>
        <dbReference type="EMBL" id="MEM0514641.1"/>
    </source>
</evidence>
<comment type="caution">
    <text evidence="3">The sequence shown here is derived from an EMBL/GenBank/DDBJ whole genome shotgun (WGS) entry which is preliminary data.</text>
</comment>
<dbReference type="HAMAP" id="MF_01139">
    <property type="entry name" value="ISPT"/>
    <property type="match status" value="1"/>
</dbReference>
<feature type="binding site" evidence="2">
    <location>
        <begin position="29"/>
        <end position="32"/>
    </location>
    <ligand>
        <name>substrate</name>
    </ligand>
</feature>
<gene>
    <name evidence="2 3" type="primary">uppS</name>
    <name evidence="3" type="ORF">WCN91_04190</name>
</gene>
<keyword evidence="1 2" id="KW-0808">Transferase</keyword>